<evidence type="ECO:0000313" key="5">
    <source>
        <dbReference type="EMBL" id="QHI35382.1"/>
    </source>
</evidence>
<dbReference type="PANTHER" id="PTHR43309:SF5">
    <property type="entry name" value="5-OXOPROLINASE SUBUNIT C"/>
    <property type="match status" value="1"/>
</dbReference>
<dbReference type="RefSeq" id="WP_160128126.1">
    <property type="nucleotide sequence ID" value="NZ_CP019288.1"/>
</dbReference>
<evidence type="ECO:0000259" key="4">
    <source>
        <dbReference type="SMART" id="SM00797"/>
    </source>
</evidence>
<keyword evidence="6" id="KW-1185">Reference proteome</keyword>
<dbReference type="GO" id="GO:0005524">
    <property type="term" value="F:ATP binding"/>
    <property type="evidence" value="ECO:0007669"/>
    <property type="project" value="UniProtKB-KW"/>
</dbReference>
<proteinExistence type="predicted"/>
<dbReference type="GO" id="GO:0016787">
    <property type="term" value="F:hydrolase activity"/>
    <property type="evidence" value="ECO:0007669"/>
    <property type="project" value="UniProtKB-KW"/>
</dbReference>
<keyword evidence="3" id="KW-0067">ATP-binding</keyword>
<evidence type="ECO:0000256" key="2">
    <source>
        <dbReference type="ARBA" id="ARBA00022801"/>
    </source>
</evidence>
<dbReference type="PANTHER" id="PTHR43309">
    <property type="entry name" value="5-OXOPROLINASE SUBUNIT C"/>
    <property type="match status" value="1"/>
</dbReference>
<gene>
    <name evidence="5" type="primary">kipA</name>
    <name evidence="5" type="ORF">IMCC3317_07280</name>
</gene>
<evidence type="ECO:0000256" key="1">
    <source>
        <dbReference type="ARBA" id="ARBA00022741"/>
    </source>
</evidence>
<evidence type="ECO:0000256" key="3">
    <source>
        <dbReference type="ARBA" id="ARBA00022840"/>
    </source>
</evidence>
<organism evidence="5 6">
    <name type="scientific">Kordia antarctica</name>
    <dbReference type="NCBI Taxonomy" id="1218801"/>
    <lineage>
        <taxon>Bacteria</taxon>
        <taxon>Pseudomonadati</taxon>
        <taxon>Bacteroidota</taxon>
        <taxon>Flavobacteriia</taxon>
        <taxon>Flavobacteriales</taxon>
        <taxon>Flavobacteriaceae</taxon>
        <taxon>Kordia</taxon>
    </lineage>
</organism>
<dbReference type="InterPro" id="IPR029000">
    <property type="entry name" value="Cyclophilin-like_dom_sf"/>
</dbReference>
<protein>
    <submittedName>
        <fullName evidence="5">KipI antagonist</fullName>
    </submittedName>
</protein>
<dbReference type="SMART" id="SM00797">
    <property type="entry name" value="AHS2"/>
    <property type="match status" value="1"/>
</dbReference>
<dbReference type="InterPro" id="IPR003778">
    <property type="entry name" value="CT_A_B"/>
</dbReference>
<dbReference type="EMBL" id="CP019288">
    <property type="protein sequence ID" value="QHI35382.1"/>
    <property type="molecule type" value="Genomic_DNA"/>
</dbReference>
<dbReference type="AlphaFoldDB" id="A0A7L4ZFD6"/>
<feature type="domain" description="Carboxyltransferase" evidence="4">
    <location>
        <begin position="23"/>
        <end position="282"/>
    </location>
</feature>
<dbReference type="Pfam" id="PF02626">
    <property type="entry name" value="CT_A_B"/>
    <property type="match status" value="1"/>
</dbReference>
<dbReference type="InterPro" id="IPR052708">
    <property type="entry name" value="PxpC"/>
</dbReference>
<sequence>MLEILQSGLYTSIQDLGRFGYRNYGVPVSGVMDEFHAKLANLILGNDQNAAVLEMTLQGASVHFHEATQIVICGADLSPKLNRKLLRLNIPVNVSKGDQLEFGARKYGVRTYLAVKDGFQTEKILGSRSFYDGITATSRIATGDFVPYLAKAEKIQVSSNIGFQPELFNSYEINVFKGPEFDFLSKLQQEKLLNTTFSVGLNNRMAFQLNELFANDFPSIITSAVLPGTIQLTPSGKLIILMKDCQTTGGYPRILQLDKKSISILSQKHTRDSIHFKMLSIL</sequence>
<reference evidence="5 6" key="1">
    <citation type="journal article" date="2013" name="Int. J. Syst. Evol. Microbiol.">
        <title>Kordia antarctica sp. nov., isolated from Antarctic seawater.</title>
        <authorList>
            <person name="Baek K."/>
            <person name="Choi A."/>
            <person name="Kang I."/>
            <person name="Lee K."/>
            <person name="Cho J.C."/>
        </authorList>
    </citation>
    <scope>NUCLEOTIDE SEQUENCE [LARGE SCALE GENOMIC DNA]</scope>
    <source>
        <strain evidence="5 6">IMCC3317</strain>
    </source>
</reference>
<dbReference type="KEGG" id="kan:IMCC3317_07280"/>
<dbReference type="Proteomes" id="UP000464657">
    <property type="component" value="Chromosome"/>
</dbReference>
<evidence type="ECO:0000313" key="6">
    <source>
        <dbReference type="Proteomes" id="UP000464657"/>
    </source>
</evidence>
<dbReference type="Gene3D" id="2.40.100.10">
    <property type="entry name" value="Cyclophilin-like"/>
    <property type="match status" value="1"/>
</dbReference>
<accession>A0A7L4ZFD6</accession>
<keyword evidence="2" id="KW-0378">Hydrolase</keyword>
<dbReference type="OrthoDB" id="9782422at2"/>
<name>A0A7L4ZFD6_9FLAO</name>
<keyword evidence="1" id="KW-0547">Nucleotide-binding</keyword>